<feature type="domain" description="EamA" evidence="8">
    <location>
        <begin position="3"/>
        <end position="136"/>
    </location>
</feature>
<feature type="domain" description="EamA" evidence="8">
    <location>
        <begin position="149"/>
        <end position="282"/>
    </location>
</feature>
<evidence type="ECO:0000256" key="2">
    <source>
        <dbReference type="ARBA" id="ARBA00007362"/>
    </source>
</evidence>
<feature type="transmembrane region" description="Helical" evidence="7">
    <location>
        <begin position="122"/>
        <end position="142"/>
    </location>
</feature>
<feature type="transmembrane region" description="Helical" evidence="7">
    <location>
        <begin position="178"/>
        <end position="198"/>
    </location>
</feature>
<comment type="subcellular location">
    <subcellularLocation>
        <location evidence="1">Membrane</location>
        <topology evidence="1">Multi-pass membrane protein</topology>
    </subcellularLocation>
</comment>
<dbReference type="Pfam" id="PF00892">
    <property type="entry name" value="EamA"/>
    <property type="match status" value="2"/>
</dbReference>
<feature type="transmembrane region" description="Helical" evidence="7">
    <location>
        <begin position="241"/>
        <end position="258"/>
    </location>
</feature>
<dbReference type="GO" id="GO:0016020">
    <property type="term" value="C:membrane"/>
    <property type="evidence" value="ECO:0007669"/>
    <property type="project" value="UniProtKB-SubCell"/>
</dbReference>
<keyword evidence="10" id="KW-1185">Reference proteome</keyword>
<comment type="similarity">
    <text evidence="2">Belongs to the EamA transporter family.</text>
</comment>
<sequence>MTVVLSVLFVLCWASGFVGAKLGAGAAPVTTLLMWRFLLLAAVLLPVAWVTRKRGSRPSGRVLGRQAVIGALSQGGYLLTVYAAIQLGVNTGTTALIDGMQPLVVAALVGPLLGVSPSGRQWLGLVTGFLGVLVVTLGDASANGSVPWWAYLVPFAGMLSLVAATFIEQRSPAPVRPLAGLTVHSTTSAVVFTALALATGGAVPPADPPFWIATGWLIALSTLGGYGLYWTLLARLGVTRVNALMFLMAPVTSVWGAVMFGEPFTPVTAAGLTVGLLAVVTVAHRRPREQPAAGAREKRPRPVSRPAGGPAA</sequence>
<accession>A0A1R1SNJ0</accession>
<reference evidence="9 10" key="1">
    <citation type="submission" date="2013-05" db="EMBL/GenBank/DDBJ databases">
        <title>Genome sequence of Streptomyces sparsogenes DSM 40356.</title>
        <authorList>
            <person name="Coyne S."/>
            <person name="Seebeck F.P."/>
        </authorList>
    </citation>
    <scope>NUCLEOTIDE SEQUENCE [LARGE SCALE GENOMIC DNA]</scope>
    <source>
        <strain evidence="9 10">DSM 40356</strain>
    </source>
</reference>
<feature type="transmembrane region" description="Helical" evidence="7">
    <location>
        <begin position="264"/>
        <end position="283"/>
    </location>
</feature>
<protein>
    <recommendedName>
        <fullName evidence="8">EamA domain-containing protein</fullName>
    </recommendedName>
</protein>
<evidence type="ECO:0000256" key="6">
    <source>
        <dbReference type="SAM" id="MobiDB-lite"/>
    </source>
</evidence>
<feature type="transmembrane region" description="Helical" evidence="7">
    <location>
        <begin position="148"/>
        <end position="166"/>
    </location>
</feature>
<dbReference type="InterPro" id="IPR037185">
    <property type="entry name" value="EmrE-like"/>
</dbReference>
<dbReference type="PANTHER" id="PTHR32322">
    <property type="entry name" value="INNER MEMBRANE TRANSPORTER"/>
    <property type="match status" value="1"/>
</dbReference>
<feature type="transmembrane region" description="Helical" evidence="7">
    <location>
        <begin position="95"/>
        <end position="115"/>
    </location>
</feature>
<dbReference type="InterPro" id="IPR050638">
    <property type="entry name" value="AA-Vitamin_Transporters"/>
</dbReference>
<evidence type="ECO:0000256" key="7">
    <source>
        <dbReference type="SAM" id="Phobius"/>
    </source>
</evidence>
<feature type="transmembrane region" description="Helical" evidence="7">
    <location>
        <begin position="63"/>
        <end position="89"/>
    </location>
</feature>
<keyword evidence="3 7" id="KW-0812">Transmembrane</keyword>
<proteinExistence type="inferred from homology"/>
<evidence type="ECO:0000313" key="10">
    <source>
        <dbReference type="Proteomes" id="UP000186168"/>
    </source>
</evidence>
<dbReference type="EMBL" id="ASQP01000129">
    <property type="protein sequence ID" value="OMI39864.1"/>
    <property type="molecule type" value="Genomic_DNA"/>
</dbReference>
<evidence type="ECO:0000256" key="3">
    <source>
        <dbReference type="ARBA" id="ARBA00022692"/>
    </source>
</evidence>
<evidence type="ECO:0000256" key="5">
    <source>
        <dbReference type="ARBA" id="ARBA00023136"/>
    </source>
</evidence>
<organism evidence="9 10">
    <name type="scientific">Streptomyces sparsogenes DSM 40356</name>
    <dbReference type="NCBI Taxonomy" id="1331668"/>
    <lineage>
        <taxon>Bacteria</taxon>
        <taxon>Bacillati</taxon>
        <taxon>Actinomycetota</taxon>
        <taxon>Actinomycetes</taxon>
        <taxon>Kitasatosporales</taxon>
        <taxon>Streptomycetaceae</taxon>
        <taxon>Streptomyces</taxon>
    </lineage>
</organism>
<dbReference type="InterPro" id="IPR000620">
    <property type="entry name" value="EamA_dom"/>
</dbReference>
<dbReference type="AlphaFoldDB" id="A0A1R1SNJ0"/>
<name>A0A1R1SNJ0_9ACTN</name>
<evidence type="ECO:0000259" key="8">
    <source>
        <dbReference type="Pfam" id="PF00892"/>
    </source>
</evidence>
<feature type="transmembrane region" description="Helical" evidence="7">
    <location>
        <begin position="33"/>
        <end position="51"/>
    </location>
</feature>
<dbReference type="Proteomes" id="UP000186168">
    <property type="component" value="Unassembled WGS sequence"/>
</dbReference>
<gene>
    <name evidence="9" type="ORF">SPAR_08796</name>
</gene>
<dbReference type="PANTHER" id="PTHR32322:SF2">
    <property type="entry name" value="EAMA DOMAIN-CONTAINING PROTEIN"/>
    <property type="match status" value="1"/>
</dbReference>
<dbReference type="SUPFAM" id="SSF103481">
    <property type="entry name" value="Multidrug resistance efflux transporter EmrE"/>
    <property type="match status" value="2"/>
</dbReference>
<feature type="region of interest" description="Disordered" evidence="6">
    <location>
        <begin position="288"/>
        <end position="312"/>
    </location>
</feature>
<dbReference type="RefSeq" id="WP_065963874.1">
    <property type="nucleotide sequence ID" value="NZ_ASQP01000129.1"/>
</dbReference>
<keyword evidence="5 7" id="KW-0472">Membrane</keyword>
<evidence type="ECO:0000256" key="1">
    <source>
        <dbReference type="ARBA" id="ARBA00004141"/>
    </source>
</evidence>
<dbReference type="GeneID" id="96744753"/>
<evidence type="ECO:0000256" key="4">
    <source>
        <dbReference type="ARBA" id="ARBA00022989"/>
    </source>
</evidence>
<comment type="caution">
    <text evidence="9">The sequence shown here is derived from an EMBL/GenBank/DDBJ whole genome shotgun (WGS) entry which is preliminary data.</text>
</comment>
<dbReference type="STRING" id="67365.GCA_001704635_07311"/>
<keyword evidence="4 7" id="KW-1133">Transmembrane helix</keyword>
<feature type="transmembrane region" description="Helical" evidence="7">
    <location>
        <begin position="210"/>
        <end position="229"/>
    </location>
</feature>
<evidence type="ECO:0000313" key="9">
    <source>
        <dbReference type="EMBL" id="OMI39864.1"/>
    </source>
</evidence>